<dbReference type="PANTHER" id="PTHR21294:SF8">
    <property type="entry name" value="ELECTRON TRANSFER FLAVOPROTEIN SUBUNIT BETA"/>
    <property type="match status" value="1"/>
</dbReference>
<evidence type="ECO:0000256" key="7">
    <source>
        <dbReference type="ARBA" id="ARBA00042002"/>
    </source>
</evidence>
<dbReference type="Pfam" id="PF01012">
    <property type="entry name" value="ETF"/>
    <property type="match status" value="1"/>
</dbReference>
<evidence type="ECO:0000313" key="10">
    <source>
        <dbReference type="EMBL" id="NWB99793.1"/>
    </source>
</evidence>
<evidence type="ECO:0000259" key="9">
    <source>
        <dbReference type="SMART" id="SM00893"/>
    </source>
</evidence>
<evidence type="ECO:0000256" key="2">
    <source>
        <dbReference type="ARBA" id="ARBA00011355"/>
    </source>
</evidence>
<keyword evidence="4" id="KW-0813">Transport</keyword>
<dbReference type="CDD" id="cd01714">
    <property type="entry name" value="ETF_beta"/>
    <property type="match status" value="1"/>
</dbReference>
<dbReference type="SUPFAM" id="SSF52402">
    <property type="entry name" value="Adenine nucleotide alpha hydrolases-like"/>
    <property type="match status" value="1"/>
</dbReference>
<evidence type="ECO:0000256" key="3">
    <source>
        <dbReference type="ARBA" id="ARBA00016797"/>
    </source>
</evidence>
<comment type="similarity">
    <text evidence="1">Belongs to the ETF beta-subunit/FixA family.</text>
</comment>
<evidence type="ECO:0000256" key="5">
    <source>
        <dbReference type="ARBA" id="ARBA00022982"/>
    </source>
</evidence>
<comment type="cofactor">
    <cofactor evidence="8">
        <name>AMP</name>
        <dbReference type="ChEBI" id="CHEBI:456215"/>
    </cofactor>
</comment>
<dbReference type="InterPro" id="IPR014730">
    <property type="entry name" value="ETF_a/b_N"/>
</dbReference>
<organism evidence="10 11">
    <name type="scientific">Pseudomonas gingeri</name>
    <dbReference type="NCBI Taxonomy" id="117681"/>
    <lineage>
        <taxon>Bacteria</taxon>
        <taxon>Pseudomonadati</taxon>
        <taxon>Pseudomonadota</taxon>
        <taxon>Gammaproteobacteria</taxon>
        <taxon>Pseudomonadales</taxon>
        <taxon>Pseudomonadaceae</taxon>
        <taxon>Pseudomonas</taxon>
    </lineage>
</organism>
<dbReference type="Gene3D" id="3.40.50.620">
    <property type="entry name" value="HUPs"/>
    <property type="match status" value="1"/>
</dbReference>
<evidence type="ECO:0000256" key="4">
    <source>
        <dbReference type="ARBA" id="ARBA00022448"/>
    </source>
</evidence>
<dbReference type="PIRSF" id="PIRSF000090">
    <property type="entry name" value="Beta-ETF"/>
    <property type="match status" value="1"/>
</dbReference>
<protein>
    <recommendedName>
        <fullName evidence="3">Electron transfer flavoprotein subunit beta</fullName>
    </recommendedName>
    <alternativeName>
        <fullName evidence="7">Electron transfer flavoprotein small subunit</fullName>
    </alternativeName>
</protein>
<comment type="caution">
    <text evidence="10">The sequence shown here is derived from an EMBL/GenBank/DDBJ whole genome shotgun (WGS) entry which is preliminary data.</text>
</comment>
<name>A0A7Y7XJ30_9PSED</name>
<dbReference type="PANTHER" id="PTHR21294">
    <property type="entry name" value="ELECTRON TRANSFER FLAVOPROTEIN BETA-SUBUNIT"/>
    <property type="match status" value="1"/>
</dbReference>
<evidence type="ECO:0000256" key="8">
    <source>
        <dbReference type="ARBA" id="ARBA00049933"/>
    </source>
</evidence>
<comment type="function">
    <text evidence="6">The electron transfer flavoprotein serves as a specific electron acceptor for other dehydrogenases. It transfers the electrons to the main respiratory chain via ETF-ubiquinone oxidoreductase (ETF dehydrogenase).</text>
</comment>
<dbReference type="InterPro" id="IPR014729">
    <property type="entry name" value="Rossmann-like_a/b/a_fold"/>
</dbReference>
<dbReference type="InterPro" id="IPR000049">
    <property type="entry name" value="ET-Flavoprotein_bsu_CS"/>
</dbReference>
<sequence>MKILVAVKRVVDYNVKVRVKADNSGVDLANVKMSMNPFCEIAVEEAVRLKELSIKEGRVATEIVVVSIGPPTALEQLRTALALGADRAVLVESAEDLTSLAVAKLLKAVVDKEQPQLVILGKQAIDSDNNQTGQMLAALSGYPQGTFASKVEVSGDKVAVTREIDGGLQTVSLSLPAIVTTDLRLNEPRYASLPNIMKAKKKPLETLTPDALGVSTASTNKTLKVEAPAARSAGIKVKSVAELVEKLKNEAKVI</sequence>
<evidence type="ECO:0000313" key="11">
    <source>
        <dbReference type="Proteomes" id="UP000539985"/>
    </source>
</evidence>
<dbReference type="FunFam" id="3.40.50.620:FF:000011">
    <property type="entry name" value="Electron transfer flavoprotein subunit beta"/>
    <property type="match status" value="1"/>
</dbReference>
<dbReference type="InterPro" id="IPR012255">
    <property type="entry name" value="ETF_b"/>
</dbReference>
<dbReference type="RefSeq" id="WP_177105345.1">
    <property type="nucleotide sequence ID" value="NZ_JACAQB010000026.1"/>
</dbReference>
<dbReference type="AlphaFoldDB" id="A0A7Y7XJ30"/>
<dbReference type="GO" id="GO:0046395">
    <property type="term" value="P:carboxylic acid catabolic process"/>
    <property type="evidence" value="ECO:0007669"/>
    <property type="project" value="UniProtKB-ARBA"/>
</dbReference>
<dbReference type="PROSITE" id="PS01065">
    <property type="entry name" value="ETF_BETA"/>
    <property type="match status" value="1"/>
</dbReference>
<dbReference type="Proteomes" id="UP000539985">
    <property type="component" value="Unassembled WGS sequence"/>
</dbReference>
<dbReference type="InterPro" id="IPR033948">
    <property type="entry name" value="ETF_beta_N"/>
</dbReference>
<accession>A0A7Y7XJ30</accession>
<comment type="subunit">
    <text evidence="2">Heterodimer of an alpha and a beta subunit.</text>
</comment>
<feature type="domain" description="Electron transfer flavoprotein alpha/beta-subunit N-terminal" evidence="9">
    <location>
        <begin position="23"/>
        <end position="216"/>
    </location>
</feature>
<keyword evidence="5" id="KW-0249">Electron transport</keyword>
<dbReference type="EMBL" id="JACAQB010000026">
    <property type="protein sequence ID" value="NWB99793.1"/>
    <property type="molecule type" value="Genomic_DNA"/>
</dbReference>
<reference evidence="10 11" key="1">
    <citation type="submission" date="2020-04" db="EMBL/GenBank/DDBJ databases">
        <title>Molecular characterization of pseudomonads from Agaricus bisporus reveal novel blotch 2 pathogens in Western Europe.</title>
        <authorList>
            <person name="Taparia T."/>
            <person name="Krijger M."/>
            <person name="Haynes E."/>
            <person name="Elpinstone J.G."/>
            <person name="Noble R."/>
            <person name="Van Der Wolf J."/>
        </authorList>
    </citation>
    <scope>NUCLEOTIDE SEQUENCE [LARGE SCALE GENOMIC DNA]</scope>
    <source>
        <strain evidence="10 11">H7001</strain>
    </source>
</reference>
<gene>
    <name evidence="10" type="ORF">HX882_28390</name>
</gene>
<evidence type="ECO:0000256" key="6">
    <source>
        <dbReference type="ARBA" id="ARBA00025649"/>
    </source>
</evidence>
<dbReference type="SMART" id="SM00893">
    <property type="entry name" value="ETF"/>
    <property type="match status" value="1"/>
</dbReference>
<evidence type="ECO:0000256" key="1">
    <source>
        <dbReference type="ARBA" id="ARBA00007557"/>
    </source>
</evidence>
<dbReference type="GO" id="GO:0009055">
    <property type="term" value="F:electron transfer activity"/>
    <property type="evidence" value="ECO:0007669"/>
    <property type="project" value="InterPro"/>
</dbReference>
<proteinExistence type="inferred from homology"/>